<name>A0A8D0LD06_SPHPU</name>
<evidence type="ECO:0000256" key="3">
    <source>
        <dbReference type="ARBA" id="ARBA00023022"/>
    </source>
</evidence>
<dbReference type="GeneTree" id="ENSGT01100000263895"/>
<dbReference type="Proteomes" id="UP000694392">
    <property type="component" value="Unplaced"/>
</dbReference>
<comment type="similarity">
    <text evidence="4">Belongs to the venom waprin family.</text>
</comment>
<comment type="function">
    <text evidence="1">Damages membranes of susceptible bacteria. Has no hemolytic activity. Not toxic to mice. Does not inhibit the proteinases elastase and cathepsin G.</text>
</comment>
<keyword evidence="3" id="KW-0044">Antibiotic</keyword>
<dbReference type="GO" id="GO:0005576">
    <property type="term" value="C:extracellular region"/>
    <property type="evidence" value="ECO:0007669"/>
    <property type="project" value="InterPro"/>
</dbReference>
<evidence type="ECO:0000256" key="1">
    <source>
        <dbReference type="ARBA" id="ARBA00002473"/>
    </source>
</evidence>
<sequence length="105" mass="10936">MNVYGAFLKSPTFNLKPGTCPPLLRGSLGPCVEKCLSDGDCGKAEKCCSTSCGHVCKAPILGKPPPLHRPIAAPPPPPCPCHPGERLLTVFSLPHTPLCLGSLPP</sequence>
<dbReference type="SMART" id="SM00217">
    <property type="entry name" value="WAP"/>
    <property type="match status" value="1"/>
</dbReference>
<dbReference type="AlphaFoldDB" id="A0A8D0LD06"/>
<dbReference type="SUPFAM" id="SSF57256">
    <property type="entry name" value="Elafin-like"/>
    <property type="match status" value="1"/>
</dbReference>
<dbReference type="CDD" id="cd00199">
    <property type="entry name" value="WAP"/>
    <property type="match status" value="1"/>
</dbReference>
<dbReference type="PRINTS" id="PR00003">
    <property type="entry name" value="4DISULPHCORE"/>
</dbReference>
<accession>A0A8D0LD06</accession>
<reference evidence="6" key="1">
    <citation type="submission" date="2025-08" db="UniProtKB">
        <authorList>
            <consortium name="Ensembl"/>
        </authorList>
    </citation>
    <scope>IDENTIFICATION</scope>
</reference>
<dbReference type="InterPro" id="IPR008197">
    <property type="entry name" value="WAP_dom"/>
</dbReference>
<reference evidence="6" key="2">
    <citation type="submission" date="2025-09" db="UniProtKB">
        <authorList>
            <consortium name="Ensembl"/>
        </authorList>
    </citation>
    <scope>IDENTIFICATION</scope>
</reference>
<dbReference type="Gene3D" id="4.10.75.10">
    <property type="entry name" value="Elafin-like"/>
    <property type="match status" value="1"/>
</dbReference>
<proteinExistence type="inferred from homology"/>
<evidence type="ECO:0000256" key="4">
    <source>
        <dbReference type="ARBA" id="ARBA00035122"/>
    </source>
</evidence>
<evidence type="ECO:0000313" key="6">
    <source>
        <dbReference type="Ensembl" id="ENSSPUP00000024819.1"/>
    </source>
</evidence>
<dbReference type="FunFam" id="4.10.75.10:FF:000001">
    <property type="entry name" value="Anosmin 1"/>
    <property type="match status" value="1"/>
</dbReference>
<dbReference type="GO" id="GO:0042742">
    <property type="term" value="P:defense response to bacterium"/>
    <property type="evidence" value="ECO:0007669"/>
    <property type="project" value="UniProtKB-KW"/>
</dbReference>
<evidence type="ECO:0000259" key="5">
    <source>
        <dbReference type="PROSITE" id="PS51390"/>
    </source>
</evidence>
<dbReference type="InterPro" id="IPR036645">
    <property type="entry name" value="Elafin-like_sf"/>
</dbReference>
<dbReference type="Ensembl" id="ENSSPUT00000026492.1">
    <property type="protein sequence ID" value="ENSSPUP00000024819.1"/>
    <property type="gene ID" value="ENSSPUG00000019030.1"/>
</dbReference>
<dbReference type="Pfam" id="PF00095">
    <property type="entry name" value="WAP"/>
    <property type="match status" value="1"/>
</dbReference>
<protein>
    <recommendedName>
        <fullName evidence="5">WAP domain-containing protein</fullName>
    </recommendedName>
</protein>
<dbReference type="GO" id="GO:0030414">
    <property type="term" value="F:peptidase inhibitor activity"/>
    <property type="evidence" value="ECO:0007669"/>
    <property type="project" value="InterPro"/>
</dbReference>
<dbReference type="PROSITE" id="PS51390">
    <property type="entry name" value="WAP"/>
    <property type="match status" value="1"/>
</dbReference>
<organism evidence="6 7">
    <name type="scientific">Sphenodon punctatus</name>
    <name type="common">Tuatara</name>
    <name type="synonym">Hatteria punctata</name>
    <dbReference type="NCBI Taxonomy" id="8508"/>
    <lineage>
        <taxon>Eukaryota</taxon>
        <taxon>Metazoa</taxon>
        <taxon>Chordata</taxon>
        <taxon>Craniata</taxon>
        <taxon>Vertebrata</taxon>
        <taxon>Euteleostomi</taxon>
        <taxon>Lepidosauria</taxon>
        <taxon>Sphenodontia</taxon>
        <taxon>Sphenodontidae</taxon>
        <taxon>Sphenodon</taxon>
    </lineage>
</organism>
<evidence type="ECO:0000313" key="7">
    <source>
        <dbReference type="Proteomes" id="UP000694392"/>
    </source>
</evidence>
<feature type="domain" description="WAP" evidence="5">
    <location>
        <begin position="13"/>
        <end position="60"/>
    </location>
</feature>
<keyword evidence="2" id="KW-0929">Antimicrobial</keyword>
<keyword evidence="7" id="KW-1185">Reference proteome</keyword>
<evidence type="ECO:0000256" key="2">
    <source>
        <dbReference type="ARBA" id="ARBA00022529"/>
    </source>
</evidence>